<feature type="transmembrane region" description="Helical" evidence="7">
    <location>
        <begin position="338"/>
        <end position="364"/>
    </location>
</feature>
<dbReference type="PANTHER" id="PTHR30572">
    <property type="entry name" value="MEMBRANE COMPONENT OF TRANSPORTER-RELATED"/>
    <property type="match status" value="1"/>
</dbReference>
<comment type="similarity">
    <text evidence="6">Belongs to the ABC-4 integral membrane protein family.</text>
</comment>
<dbReference type="Pfam" id="PF02687">
    <property type="entry name" value="FtsX"/>
    <property type="match status" value="1"/>
</dbReference>
<feature type="transmembrane region" description="Helical" evidence="7">
    <location>
        <begin position="295"/>
        <end position="317"/>
    </location>
</feature>
<keyword evidence="4 7" id="KW-1133">Transmembrane helix</keyword>
<proteinExistence type="inferred from homology"/>
<dbReference type="InterPro" id="IPR003838">
    <property type="entry name" value="ABC3_permease_C"/>
</dbReference>
<feature type="transmembrane region" description="Helical" evidence="7">
    <location>
        <begin position="384"/>
        <end position="401"/>
    </location>
</feature>
<evidence type="ECO:0000256" key="5">
    <source>
        <dbReference type="ARBA" id="ARBA00023136"/>
    </source>
</evidence>
<dbReference type="Pfam" id="PF12704">
    <property type="entry name" value="MacB_PCD"/>
    <property type="match status" value="1"/>
</dbReference>
<keyword evidence="10" id="KW-0547">Nucleotide-binding</keyword>
<keyword evidence="5 7" id="KW-0472">Membrane</keyword>
<evidence type="ECO:0000259" key="9">
    <source>
        <dbReference type="Pfam" id="PF12704"/>
    </source>
</evidence>
<accession>A0A0W8G830</accession>
<dbReference type="EMBL" id="LNQE01000107">
    <property type="protein sequence ID" value="KUG29280.1"/>
    <property type="molecule type" value="Genomic_DNA"/>
</dbReference>
<comment type="caution">
    <text evidence="10">The sequence shown here is derived from an EMBL/GenBank/DDBJ whole genome shotgun (WGS) entry which is preliminary data.</text>
</comment>
<evidence type="ECO:0000256" key="7">
    <source>
        <dbReference type="SAM" id="Phobius"/>
    </source>
</evidence>
<feature type="domain" description="MacB-like periplasmic core" evidence="9">
    <location>
        <begin position="39"/>
        <end position="257"/>
    </location>
</feature>
<evidence type="ECO:0000256" key="6">
    <source>
        <dbReference type="ARBA" id="ARBA00038076"/>
    </source>
</evidence>
<organism evidence="10">
    <name type="scientific">hydrocarbon metagenome</name>
    <dbReference type="NCBI Taxonomy" id="938273"/>
    <lineage>
        <taxon>unclassified sequences</taxon>
        <taxon>metagenomes</taxon>
        <taxon>ecological metagenomes</taxon>
    </lineage>
</organism>
<reference evidence="10" key="1">
    <citation type="journal article" date="2015" name="Proc. Natl. Acad. Sci. U.S.A.">
        <title>Networks of energetic and metabolic interactions define dynamics in microbial communities.</title>
        <authorList>
            <person name="Embree M."/>
            <person name="Liu J.K."/>
            <person name="Al-Bassam M.M."/>
            <person name="Zengler K."/>
        </authorList>
    </citation>
    <scope>NUCLEOTIDE SEQUENCE</scope>
</reference>
<keyword evidence="10" id="KW-0067">ATP-binding</keyword>
<sequence length="422" mass="44480">MTAGWSDAAHAARLTWRSLGMAVTAILAQKLRGVFVSSAVALGIAALTVIVASVDGAREKAMEIVAWFGPNAVMVLGGDIENRPVGQRVLTLTWDDARAISRSLPGVMAVVPMRSKASVVLRYEAKNVVVPVVVGATEDYAGTWDWPLDEGRDLTLEDIERSAKVCLIGDAPAKALFGDASPLGKTILVQDLPVQVVGRLAYRGFTSGGGETSVDDRIIMPITTLTQRFNMDRKYFRGLRVKFHDPSLMDAHLANLKSLLRHQHGIAPGQPDDFSLLSAADILKFLSAVTGGMTVFLGVTAGVAILVGGFVLANLMYLSVSERREEIGLRKALGAPGWAVTVQFLCEACVLTVAGAVFGIGIGIGLGEILSGLGLLKLVLTPKIPILSLAAALGIALVFGIRPARKAASLDPIEALRGGGEV</sequence>
<dbReference type="PANTHER" id="PTHR30572:SF4">
    <property type="entry name" value="ABC TRANSPORTER PERMEASE YTRF"/>
    <property type="match status" value="1"/>
</dbReference>
<evidence type="ECO:0000259" key="8">
    <source>
        <dbReference type="Pfam" id="PF02687"/>
    </source>
</evidence>
<evidence type="ECO:0000313" key="10">
    <source>
        <dbReference type="EMBL" id="KUG29280.1"/>
    </source>
</evidence>
<dbReference type="InterPro" id="IPR025857">
    <property type="entry name" value="MacB_PCD"/>
</dbReference>
<comment type="subcellular location">
    <subcellularLocation>
        <location evidence="1">Cell membrane</location>
        <topology evidence="1">Multi-pass membrane protein</topology>
    </subcellularLocation>
</comment>
<evidence type="ECO:0000256" key="4">
    <source>
        <dbReference type="ARBA" id="ARBA00022989"/>
    </source>
</evidence>
<name>A0A0W8G830_9ZZZZ</name>
<dbReference type="GO" id="GO:0022857">
    <property type="term" value="F:transmembrane transporter activity"/>
    <property type="evidence" value="ECO:0007669"/>
    <property type="project" value="TreeGrafter"/>
</dbReference>
<evidence type="ECO:0000256" key="1">
    <source>
        <dbReference type="ARBA" id="ARBA00004651"/>
    </source>
</evidence>
<keyword evidence="3 7" id="KW-0812">Transmembrane</keyword>
<feature type="domain" description="ABC3 transporter permease C-terminal" evidence="8">
    <location>
        <begin position="300"/>
        <end position="412"/>
    </location>
</feature>
<dbReference type="GO" id="GO:0005524">
    <property type="term" value="F:ATP binding"/>
    <property type="evidence" value="ECO:0007669"/>
    <property type="project" value="UniProtKB-KW"/>
</dbReference>
<dbReference type="AlphaFoldDB" id="A0A0W8G830"/>
<evidence type="ECO:0000256" key="3">
    <source>
        <dbReference type="ARBA" id="ARBA00022692"/>
    </source>
</evidence>
<dbReference type="InterPro" id="IPR050250">
    <property type="entry name" value="Macrolide_Exporter_MacB"/>
</dbReference>
<evidence type="ECO:0000256" key="2">
    <source>
        <dbReference type="ARBA" id="ARBA00022475"/>
    </source>
</evidence>
<feature type="transmembrane region" description="Helical" evidence="7">
    <location>
        <begin position="34"/>
        <end position="54"/>
    </location>
</feature>
<dbReference type="GO" id="GO:0005886">
    <property type="term" value="C:plasma membrane"/>
    <property type="evidence" value="ECO:0007669"/>
    <property type="project" value="UniProtKB-SubCell"/>
</dbReference>
<keyword evidence="2" id="KW-1003">Cell membrane</keyword>
<gene>
    <name evidence="10" type="ORF">ASZ90_000829</name>
</gene>
<protein>
    <submittedName>
        <fullName evidence="10">Macrolide export atp-binding/permease protein macb</fullName>
    </submittedName>
</protein>